<reference evidence="4 5" key="1">
    <citation type="journal article" date="2015" name="Nature">
        <title>rRNA introns, odd ribosomes, and small enigmatic genomes across a large radiation of phyla.</title>
        <authorList>
            <person name="Brown C.T."/>
            <person name="Hug L.A."/>
            <person name="Thomas B.C."/>
            <person name="Sharon I."/>
            <person name="Castelle C.J."/>
            <person name="Singh A."/>
            <person name="Wilkins M.J."/>
            <person name="Williams K.H."/>
            <person name="Banfield J.F."/>
        </authorList>
    </citation>
    <scope>NUCLEOTIDE SEQUENCE [LARGE SCALE GENOMIC DNA]</scope>
</reference>
<dbReference type="CDD" id="cd07067">
    <property type="entry name" value="HP_PGM_like"/>
    <property type="match status" value="1"/>
</dbReference>
<dbReference type="InterPro" id="IPR051695">
    <property type="entry name" value="Phosphoglycerate_Mutase"/>
</dbReference>
<sequence length="234" mass="26289">MPVFMVTFIKGLKIMHQPILPPYCSIYLVRHGETDNNRNDIIQGAKVDMILNKTGEQQAKEAAKRLKTVPFATAFSSDLVRAKQTAEIISLEHNLAVTTAKAIRERGFGDYEGRSVNQFREDLKDLLAEFETLSDEAKFNFDFPYGIENLNQAVTRLITFLREISVAYLGKTVLVVSHGALIRHFLIRIGFATFQQLQWVPGISLPIANLGHAVIDSDGIDFFVKDTYGINKQA</sequence>
<gene>
    <name evidence="4" type="ORF">UV54_C0055G0005</name>
</gene>
<feature type="binding site" evidence="3">
    <location>
        <position position="81"/>
    </location>
    <ligand>
        <name>substrate</name>
    </ligand>
</feature>
<dbReference type="Proteomes" id="UP000034213">
    <property type="component" value="Unassembled WGS sequence"/>
</dbReference>
<dbReference type="GO" id="GO:0043456">
    <property type="term" value="P:regulation of pentose-phosphate shunt"/>
    <property type="evidence" value="ECO:0007669"/>
    <property type="project" value="TreeGrafter"/>
</dbReference>
<protein>
    <recommendedName>
        <fullName evidence="6">Phosphoglycerate mutase</fullName>
    </recommendedName>
</protein>
<dbReference type="PANTHER" id="PTHR46517:SF1">
    <property type="entry name" value="FRUCTOSE-2,6-BISPHOSPHATASE TIGAR"/>
    <property type="match status" value="1"/>
</dbReference>
<comment type="caution">
    <text evidence="4">The sequence shown here is derived from an EMBL/GenBank/DDBJ whole genome shotgun (WGS) entry which is preliminary data.</text>
</comment>
<evidence type="ECO:0000256" key="1">
    <source>
        <dbReference type="ARBA" id="ARBA00022801"/>
    </source>
</evidence>
<dbReference type="AlphaFoldDB" id="A0A0G1BZF2"/>
<dbReference type="GO" id="GO:0005829">
    <property type="term" value="C:cytosol"/>
    <property type="evidence" value="ECO:0007669"/>
    <property type="project" value="TreeGrafter"/>
</dbReference>
<feature type="binding site" evidence="3">
    <location>
        <begin position="30"/>
        <end position="37"/>
    </location>
    <ligand>
        <name>substrate</name>
    </ligand>
</feature>
<keyword evidence="1" id="KW-0378">Hydrolase</keyword>
<dbReference type="InterPro" id="IPR001345">
    <property type="entry name" value="PG/BPGM_mutase_AS"/>
</dbReference>
<dbReference type="PROSITE" id="PS00175">
    <property type="entry name" value="PG_MUTASE"/>
    <property type="match status" value="1"/>
</dbReference>
<feature type="active site" description="Tele-phosphohistidine intermediate" evidence="2">
    <location>
        <position position="31"/>
    </location>
</feature>
<dbReference type="InterPro" id="IPR013078">
    <property type="entry name" value="His_Pase_superF_clade-1"/>
</dbReference>
<dbReference type="GO" id="GO:0045820">
    <property type="term" value="P:negative regulation of glycolytic process"/>
    <property type="evidence" value="ECO:0007669"/>
    <property type="project" value="TreeGrafter"/>
</dbReference>
<dbReference type="Gene3D" id="3.40.50.1240">
    <property type="entry name" value="Phosphoglycerate mutase-like"/>
    <property type="match status" value="1"/>
</dbReference>
<proteinExistence type="predicted"/>
<evidence type="ECO:0000313" key="4">
    <source>
        <dbReference type="EMBL" id="KKS78677.1"/>
    </source>
</evidence>
<dbReference type="Pfam" id="PF00300">
    <property type="entry name" value="His_Phos_1"/>
    <property type="match status" value="1"/>
</dbReference>
<dbReference type="SUPFAM" id="SSF53254">
    <property type="entry name" value="Phosphoglycerate mutase-like"/>
    <property type="match status" value="1"/>
</dbReference>
<dbReference type="EMBL" id="LCEW01000055">
    <property type="protein sequence ID" value="KKS78677.1"/>
    <property type="molecule type" value="Genomic_DNA"/>
</dbReference>
<name>A0A0G1BZF2_9BACT</name>
<evidence type="ECO:0000313" key="5">
    <source>
        <dbReference type="Proteomes" id="UP000034213"/>
    </source>
</evidence>
<evidence type="ECO:0000256" key="2">
    <source>
        <dbReference type="PIRSR" id="PIRSR613078-1"/>
    </source>
</evidence>
<dbReference type="SMART" id="SM00855">
    <property type="entry name" value="PGAM"/>
    <property type="match status" value="1"/>
</dbReference>
<dbReference type="PANTHER" id="PTHR46517">
    <property type="entry name" value="FRUCTOSE-2,6-BISPHOSPHATASE TIGAR"/>
    <property type="match status" value="1"/>
</dbReference>
<organism evidence="4 5">
    <name type="scientific">Candidatus Beckwithbacteria bacterium GW2011_GWA2_43_10</name>
    <dbReference type="NCBI Taxonomy" id="1618369"/>
    <lineage>
        <taxon>Bacteria</taxon>
        <taxon>Candidatus Beckwithiibacteriota</taxon>
    </lineage>
</organism>
<dbReference type="GO" id="GO:0004331">
    <property type="term" value="F:fructose-2,6-bisphosphate 2-phosphatase activity"/>
    <property type="evidence" value="ECO:0007669"/>
    <property type="project" value="TreeGrafter"/>
</dbReference>
<evidence type="ECO:0000256" key="3">
    <source>
        <dbReference type="PIRSR" id="PIRSR613078-2"/>
    </source>
</evidence>
<evidence type="ECO:0008006" key="6">
    <source>
        <dbReference type="Google" id="ProtNLM"/>
    </source>
</evidence>
<feature type="active site" description="Proton donor/acceptor" evidence="2">
    <location>
        <position position="105"/>
    </location>
</feature>
<dbReference type="STRING" id="1618369.UV54_C0055G0005"/>
<accession>A0A0G1BZF2</accession>
<dbReference type="InterPro" id="IPR029033">
    <property type="entry name" value="His_PPase_superfam"/>
</dbReference>